<dbReference type="InterPro" id="IPR010982">
    <property type="entry name" value="Lambda_DNA-bd_dom_sf"/>
</dbReference>
<dbReference type="PROSITE" id="PS50932">
    <property type="entry name" value="HTH_LACI_2"/>
    <property type="match status" value="1"/>
</dbReference>
<dbReference type="InterPro" id="IPR028082">
    <property type="entry name" value="Peripla_BP_I"/>
</dbReference>
<keyword evidence="1" id="KW-0678">Repressor</keyword>
<evidence type="ECO:0000256" key="1">
    <source>
        <dbReference type="ARBA" id="ARBA00022491"/>
    </source>
</evidence>
<reference evidence="6" key="1">
    <citation type="submission" date="2021-08" db="EMBL/GenBank/DDBJ databases">
        <title>Complete genome sequence of Pseudomonas phytophila.</title>
        <authorList>
            <person name="Weir B.S."/>
            <person name="Templeton M.D."/>
            <person name="Arshed S."/>
            <person name="Andersen M.T."/>
            <person name="Jayaraman J."/>
        </authorList>
    </citation>
    <scope>NUCLEOTIDE SEQUENCE</scope>
    <source>
        <strain evidence="6">ICMP 23753</strain>
    </source>
</reference>
<protein>
    <submittedName>
        <fullName evidence="6">LacI family transcriptional regulator</fullName>
    </submittedName>
</protein>
<sequence>MNRRPATLRGIAQQLNVHVSTVSRVLNGTLDHAGRAASKDTIERIRALAASLDYQPNTHARTLKTRHSREIAILVPRLSDLVLATVYEGIDETASARRYTSFVANTFDRPERQRELAERALARNVEGLIISDVHCTPEPGFLEELAERHVPFVLVSRRRGQHCSVTSDDEMGGRLAAEHLFAQGHTNVAVIAGEVHSSNSSERTASFVDYYRERGIDIAPKYIVPGQFDSQVGFSTGEYLLSLPQPPTAIFAVNDFLAIGLFGALRNRGLVAGRDIAVIGYNDTPLAAHLQLTSISTSMHAQGVRAVETLLQRITGEPVQSHRFPAVLIVRDSSCCQGHTQY</sequence>
<feature type="domain" description="HTH lacI-type" evidence="5">
    <location>
        <begin position="6"/>
        <end position="65"/>
    </location>
</feature>
<dbReference type="InterPro" id="IPR000843">
    <property type="entry name" value="HTH_LacI"/>
</dbReference>
<organism evidence="6 7">
    <name type="scientific">Pseudomonas phytophila</name>
    <dbReference type="NCBI Taxonomy" id="2867264"/>
    <lineage>
        <taxon>Bacteria</taxon>
        <taxon>Pseudomonadati</taxon>
        <taxon>Pseudomonadota</taxon>
        <taxon>Gammaproteobacteria</taxon>
        <taxon>Pseudomonadales</taxon>
        <taxon>Pseudomonadaceae</taxon>
        <taxon>Pseudomonas</taxon>
    </lineage>
</organism>
<evidence type="ECO:0000259" key="5">
    <source>
        <dbReference type="PROSITE" id="PS50932"/>
    </source>
</evidence>
<dbReference type="CDD" id="cd01392">
    <property type="entry name" value="HTH_LacI"/>
    <property type="match status" value="1"/>
</dbReference>
<keyword evidence="3" id="KW-0238">DNA-binding</keyword>
<dbReference type="SMART" id="SM00354">
    <property type="entry name" value="HTH_LACI"/>
    <property type="match status" value="1"/>
</dbReference>
<dbReference type="Gene3D" id="1.10.260.40">
    <property type="entry name" value="lambda repressor-like DNA-binding domains"/>
    <property type="match status" value="1"/>
</dbReference>
<dbReference type="Gene3D" id="3.40.50.2300">
    <property type="match status" value="2"/>
</dbReference>
<keyword evidence="2" id="KW-0805">Transcription regulation</keyword>
<dbReference type="PANTHER" id="PTHR30146">
    <property type="entry name" value="LACI-RELATED TRANSCRIPTIONAL REPRESSOR"/>
    <property type="match status" value="1"/>
</dbReference>
<dbReference type="Pfam" id="PF13377">
    <property type="entry name" value="Peripla_BP_3"/>
    <property type="match status" value="1"/>
</dbReference>
<gene>
    <name evidence="6" type="ORF">K3169_16755</name>
</gene>
<dbReference type="Proteomes" id="UP001063228">
    <property type="component" value="Chromosome"/>
</dbReference>
<evidence type="ECO:0000256" key="2">
    <source>
        <dbReference type="ARBA" id="ARBA00023015"/>
    </source>
</evidence>
<name>A0ABY6F825_9PSED</name>
<dbReference type="RefSeq" id="WP_263267203.1">
    <property type="nucleotide sequence ID" value="NZ_CP081201.1"/>
</dbReference>
<dbReference type="InterPro" id="IPR046335">
    <property type="entry name" value="LacI/GalR-like_sensor"/>
</dbReference>
<dbReference type="SUPFAM" id="SSF47413">
    <property type="entry name" value="lambda repressor-like DNA-binding domains"/>
    <property type="match status" value="1"/>
</dbReference>
<keyword evidence="4" id="KW-0804">Transcription</keyword>
<evidence type="ECO:0000313" key="6">
    <source>
        <dbReference type="EMBL" id="UXZ94025.1"/>
    </source>
</evidence>
<evidence type="ECO:0000256" key="3">
    <source>
        <dbReference type="ARBA" id="ARBA00023125"/>
    </source>
</evidence>
<dbReference type="EMBL" id="CP081201">
    <property type="protein sequence ID" value="UXZ94025.1"/>
    <property type="molecule type" value="Genomic_DNA"/>
</dbReference>
<dbReference type="SUPFAM" id="SSF53822">
    <property type="entry name" value="Periplasmic binding protein-like I"/>
    <property type="match status" value="1"/>
</dbReference>
<evidence type="ECO:0000313" key="7">
    <source>
        <dbReference type="Proteomes" id="UP001063228"/>
    </source>
</evidence>
<keyword evidence="7" id="KW-1185">Reference proteome</keyword>
<accession>A0ABY6F825</accession>
<proteinExistence type="predicted"/>
<evidence type="ECO:0000256" key="4">
    <source>
        <dbReference type="ARBA" id="ARBA00023163"/>
    </source>
</evidence>
<dbReference type="PANTHER" id="PTHR30146:SF148">
    <property type="entry name" value="HTH-TYPE TRANSCRIPTIONAL REPRESSOR PURR-RELATED"/>
    <property type="match status" value="1"/>
</dbReference>
<dbReference type="Pfam" id="PF00356">
    <property type="entry name" value="LacI"/>
    <property type="match status" value="1"/>
</dbReference>